<dbReference type="RefSeq" id="WP_048581628.1">
    <property type="nucleotide sequence ID" value="NZ_LFNT01000014.1"/>
</dbReference>
<dbReference type="PATRIC" id="fig|1938.3.peg.8489"/>
<evidence type="ECO:0000256" key="1">
    <source>
        <dbReference type="SAM" id="Phobius"/>
    </source>
</evidence>
<protein>
    <submittedName>
        <fullName evidence="2">Uncharacterized protein</fullName>
    </submittedName>
</protein>
<comment type="caution">
    <text evidence="2">The sequence shown here is derived from an EMBL/GenBank/DDBJ whole genome shotgun (WGS) entry which is preliminary data.</text>
</comment>
<feature type="transmembrane region" description="Helical" evidence="1">
    <location>
        <begin position="12"/>
        <end position="31"/>
    </location>
</feature>
<sequence length="60" mass="6117">MSRLAQVSQVTPAVVALLAMIAICLLAASGHTDPIAAVAWFGGTVFAGGTIVSVTVHIRR</sequence>
<dbReference type="EMBL" id="LFNT01000014">
    <property type="protein sequence ID" value="KMS74158.1"/>
    <property type="molecule type" value="Genomic_DNA"/>
</dbReference>
<dbReference type="OrthoDB" id="4312718at2"/>
<gene>
    <name evidence="2" type="ORF">ACM01_14585</name>
</gene>
<proteinExistence type="predicted"/>
<keyword evidence="1" id="KW-0812">Transmembrane</keyword>
<dbReference type="AlphaFoldDB" id="A0A0J7ZG56"/>
<evidence type="ECO:0000313" key="3">
    <source>
        <dbReference type="Proteomes" id="UP000037432"/>
    </source>
</evidence>
<keyword evidence="1" id="KW-1133">Transmembrane helix</keyword>
<accession>A0A0J7ZG56</accession>
<feature type="transmembrane region" description="Helical" evidence="1">
    <location>
        <begin position="37"/>
        <end position="58"/>
    </location>
</feature>
<organism evidence="2 3">
    <name type="scientific">Streptomyces viridochromogenes</name>
    <dbReference type="NCBI Taxonomy" id="1938"/>
    <lineage>
        <taxon>Bacteria</taxon>
        <taxon>Bacillati</taxon>
        <taxon>Actinomycetota</taxon>
        <taxon>Actinomycetes</taxon>
        <taxon>Kitasatosporales</taxon>
        <taxon>Streptomycetaceae</taxon>
        <taxon>Streptomyces</taxon>
    </lineage>
</organism>
<dbReference type="Proteomes" id="UP000037432">
    <property type="component" value="Unassembled WGS sequence"/>
</dbReference>
<evidence type="ECO:0000313" key="2">
    <source>
        <dbReference type="EMBL" id="KMS74158.1"/>
    </source>
</evidence>
<name>A0A0J7ZG56_STRVR</name>
<keyword evidence="1" id="KW-0472">Membrane</keyword>
<reference evidence="2 3" key="1">
    <citation type="submission" date="2015-06" db="EMBL/GenBank/DDBJ databases">
        <authorList>
            <person name="Ju K.-S."/>
            <person name="Doroghazi J.R."/>
            <person name="Metcalf W.W."/>
        </authorList>
    </citation>
    <scope>NUCLEOTIDE SEQUENCE [LARGE SCALE GENOMIC DNA]</scope>
    <source>
        <strain evidence="2 3">NRRL 3414</strain>
    </source>
</reference>